<dbReference type="EMBL" id="CP078145">
    <property type="protein sequence ID" value="QXN89310.1"/>
    <property type="molecule type" value="Genomic_DNA"/>
</dbReference>
<dbReference type="Proteomes" id="UP000694257">
    <property type="component" value="Chromosome"/>
</dbReference>
<dbReference type="RefSeq" id="WP_218470186.1">
    <property type="nucleotide sequence ID" value="NZ_CP078145.1"/>
</dbReference>
<reference evidence="1 2" key="1">
    <citation type="submission" date="2021-07" db="EMBL/GenBank/DDBJ databases">
        <title>Whole Genome Sequence of Nocardia Iowensis.</title>
        <authorList>
            <person name="Lamm A."/>
            <person name="Collins-Fairclough A.M."/>
            <person name="Bunk B."/>
            <person name="Sproer C."/>
        </authorList>
    </citation>
    <scope>NUCLEOTIDE SEQUENCE [LARGE SCALE GENOMIC DNA]</scope>
    <source>
        <strain evidence="1 2">NRRL 5646</strain>
    </source>
</reference>
<accession>A0ABX8RLK1</accession>
<evidence type="ECO:0000313" key="2">
    <source>
        <dbReference type="Proteomes" id="UP000694257"/>
    </source>
</evidence>
<proteinExistence type="predicted"/>
<gene>
    <name evidence="1" type="ORF">KV110_27745</name>
</gene>
<keyword evidence="2" id="KW-1185">Reference proteome</keyword>
<name>A0ABX8RLK1_NOCIO</name>
<sequence length="246" mass="27251">MAGEVMTPLLPCGSIDEVGEFYQMLGFEQTYRQVRPNPYLAMRREDINLHFFGMPGFEPAESYGSCLVAVPDIRALYESFAVGMRAVHGKLLISGTPRMTRPRKRKNADNLTGFLVVDPGGNWIRFFPRTPEAKKPAEPVPERGRLRRTLADAVVLADSHGADGQAAKILDATLAREQDTATKIDLVDALAYRAELAVRMDDPELARHLLDRLHAIALTRADRRVLADTLGDADDLQRILSAPSVD</sequence>
<organism evidence="1 2">
    <name type="scientific">Nocardia iowensis</name>
    <dbReference type="NCBI Taxonomy" id="204891"/>
    <lineage>
        <taxon>Bacteria</taxon>
        <taxon>Bacillati</taxon>
        <taxon>Actinomycetota</taxon>
        <taxon>Actinomycetes</taxon>
        <taxon>Mycobacteriales</taxon>
        <taxon>Nocardiaceae</taxon>
        <taxon>Nocardia</taxon>
    </lineage>
</organism>
<evidence type="ECO:0000313" key="1">
    <source>
        <dbReference type="EMBL" id="QXN89310.1"/>
    </source>
</evidence>
<protein>
    <submittedName>
        <fullName evidence="1">VOC family protein</fullName>
    </submittedName>
</protein>